<keyword evidence="2" id="KW-1185">Reference proteome</keyword>
<protein>
    <submittedName>
        <fullName evidence="1">Uncharacterized protein</fullName>
    </submittedName>
</protein>
<sequence length="71" mass="7774">MSGLENSCKGISVKLEGVDEWIKDDAKRFRLHQKSGSASSEFIEYFHRAASSPPSLAVFPAAGNDRVCCIK</sequence>
<gene>
    <name evidence="1" type="ORF">RRG08_019074</name>
</gene>
<proteinExistence type="predicted"/>
<comment type="caution">
    <text evidence="1">The sequence shown here is derived from an EMBL/GenBank/DDBJ whole genome shotgun (WGS) entry which is preliminary data.</text>
</comment>
<dbReference type="Proteomes" id="UP001283361">
    <property type="component" value="Unassembled WGS sequence"/>
</dbReference>
<evidence type="ECO:0000313" key="2">
    <source>
        <dbReference type="Proteomes" id="UP001283361"/>
    </source>
</evidence>
<dbReference type="EMBL" id="JAWDGP010002624">
    <property type="protein sequence ID" value="KAK3781449.1"/>
    <property type="molecule type" value="Genomic_DNA"/>
</dbReference>
<organism evidence="1 2">
    <name type="scientific">Elysia crispata</name>
    <name type="common">lettuce slug</name>
    <dbReference type="NCBI Taxonomy" id="231223"/>
    <lineage>
        <taxon>Eukaryota</taxon>
        <taxon>Metazoa</taxon>
        <taxon>Spiralia</taxon>
        <taxon>Lophotrochozoa</taxon>
        <taxon>Mollusca</taxon>
        <taxon>Gastropoda</taxon>
        <taxon>Heterobranchia</taxon>
        <taxon>Euthyneura</taxon>
        <taxon>Panpulmonata</taxon>
        <taxon>Sacoglossa</taxon>
        <taxon>Placobranchoidea</taxon>
        <taxon>Plakobranchidae</taxon>
        <taxon>Elysia</taxon>
    </lineage>
</organism>
<dbReference type="AlphaFoldDB" id="A0AAE1A506"/>
<evidence type="ECO:0000313" key="1">
    <source>
        <dbReference type="EMBL" id="KAK3781449.1"/>
    </source>
</evidence>
<accession>A0AAE1A506</accession>
<name>A0AAE1A506_9GAST</name>
<reference evidence="1" key="1">
    <citation type="journal article" date="2023" name="G3 (Bethesda)">
        <title>A reference genome for the long-term kleptoplast-retaining sea slug Elysia crispata morphotype clarki.</title>
        <authorList>
            <person name="Eastman K.E."/>
            <person name="Pendleton A.L."/>
            <person name="Shaikh M.A."/>
            <person name="Suttiyut T."/>
            <person name="Ogas R."/>
            <person name="Tomko P."/>
            <person name="Gavelis G."/>
            <person name="Widhalm J.R."/>
            <person name="Wisecaver J.H."/>
        </authorList>
    </citation>
    <scope>NUCLEOTIDE SEQUENCE</scope>
    <source>
        <strain evidence="1">ECLA1</strain>
    </source>
</reference>